<accession>A0ABR5TLN3</accession>
<evidence type="ECO:0000256" key="7">
    <source>
        <dbReference type="ARBA" id="ARBA00022989"/>
    </source>
</evidence>
<comment type="function">
    <text evidence="10">Part of the binding-protein-dependent transport system for heme-iron. Responsible for the translocation of the substrate across the membrane.</text>
</comment>
<keyword evidence="4" id="KW-0813">Transport</keyword>
<evidence type="ECO:0000256" key="8">
    <source>
        <dbReference type="ARBA" id="ARBA00023004"/>
    </source>
</evidence>
<protein>
    <recommendedName>
        <fullName evidence="3">Probable heme-iron transport system permease protein IsdF</fullName>
    </recommendedName>
    <alternativeName>
        <fullName evidence="12">Iron-regulated surface determinant protein F</fullName>
    </alternativeName>
    <alternativeName>
        <fullName evidence="11">Staphylococcal iron-regulated protein G</fullName>
    </alternativeName>
</protein>
<evidence type="ECO:0000256" key="11">
    <source>
        <dbReference type="ARBA" id="ARBA00031149"/>
    </source>
</evidence>
<feature type="transmembrane region" description="Helical" evidence="13">
    <location>
        <begin position="56"/>
        <end position="76"/>
    </location>
</feature>
<evidence type="ECO:0000256" key="12">
    <source>
        <dbReference type="ARBA" id="ARBA00031465"/>
    </source>
</evidence>
<dbReference type="PANTHER" id="PTHR30472:SF21">
    <property type="entry name" value="HEME-IRON TRANSPORT SYSTEM PERMEASE PROTEIN ISDF-RELATED"/>
    <property type="match status" value="1"/>
</dbReference>
<dbReference type="Pfam" id="PF01032">
    <property type="entry name" value="FecCD"/>
    <property type="match status" value="1"/>
</dbReference>
<dbReference type="SUPFAM" id="SSF81345">
    <property type="entry name" value="ABC transporter involved in vitamin B12 uptake, BtuC"/>
    <property type="match status" value="1"/>
</dbReference>
<dbReference type="InterPro" id="IPR037294">
    <property type="entry name" value="ABC_BtuC-like"/>
</dbReference>
<feature type="transmembrane region" description="Helical" evidence="13">
    <location>
        <begin position="230"/>
        <end position="253"/>
    </location>
</feature>
<keyword evidence="5" id="KW-1003">Cell membrane</keyword>
<sequence>MTKKRILAYTVVIILLLATIFIAMATGSIKASPSEIFSLIIGHKNPNALAILDLRFPRIIIAILVGGAFSVSGLLLQTTLKNPLIDPSLIGVSGGASLMLYLGLFISSSAVIYKSFLAIIGGIIGYLIIYLLSKNIKNNITIILIGIAISSFFTGILTAINYVQNSNPSMNRASLGMKSWQDVNLLLIWVPVMLIISIILAKACNIFFLDDEVVNSLGVNISLLRAIISLVAVILASVATSIVGVVAFLSLIAPHIAKIIVGKNHFYSIPFCALVGSFIFLAFDTIGRTIVSPIEIPADILMLIVGGPFFLFLIKRGVAYE</sequence>
<organism evidence="14 15">
    <name type="scientific">Gemelliphila asaccharolytica</name>
    <dbReference type="NCBI Taxonomy" id="502393"/>
    <lineage>
        <taxon>Bacteria</taxon>
        <taxon>Bacillati</taxon>
        <taxon>Bacillota</taxon>
        <taxon>Bacilli</taxon>
        <taxon>Bacillales</taxon>
        <taxon>Gemellaceae</taxon>
        <taxon>Gemelliphila</taxon>
    </lineage>
</organism>
<keyword evidence="15" id="KW-1185">Reference proteome</keyword>
<dbReference type="RefSeq" id="WP_066130140.1">
    <property type="nucleotide sequence ID" value="NZ_KQ959879.1"/>
</dbReference>
<dbReference type="Gene3D" id="1.10.3470.10">
    <property type="entry name" value="ABC transporter involved in vitamin B12 uptake, BtuC"/>
    <property type="match status" value="1"/>
</dbReference>
<comment type="subcellular location">
    <subcellularLocation>
        <location evidence="1">Cell membrane</location>
        <topology evidence="1">Multi-pass membrane protein</topology>
    </subcellularLocation>
</comment>
<name>A0ABR5TLN3_9BACL</name>
<feature type="transmembrane region" description="Helical" evidence="13">
    <location>
        <begin position="88"/>
        <end position="106"/>
    </location>
</feature>
<evidence type="ECO:0000256" key="3">
    <source>
        <dbReference type="ARBA" id="ARBA00018524"/>
    </source>
</evidence>
<feature type="transmembrane region" description="Helical" evidence="13">
    <location>
        <begin position="265"/>
        <end position="284"/>
    </location>
</feature>
<reference evidence="14 15" key="1">
    <citation type="submission" date="2016-01" db="EMBL/GenBank/DDBJ databases">
        <authorList>
            <person name="Mitreva M."/>
            <person name="Pepin K.H."/>
            <person name="Mihindukulasuriya K.A."/>
            <person name="Fulton R."/>
            <person name="Fronick C."/>
            <person name="O'Laughlin M."/>
            <person name="Miner T."/>
            <person name="Herter B."/>
            <person name="Rosa B.A."/>
            <person name="Cordes M."/>
            <person name="Tomlinson C."/>
            <person name="Wollam A."/>
            <person name="Palsikar V.B."/>
            <person name="Mardis E.R."/>
            <person name="Wilson R.K."/>
        </authorList>
    </citation>
    <scope>NUCLEOTIDE SEQUENCE [LARGE SCALE GENOMIC DNA]</scope>
    <source>
        <strain evidence="14 15">KA00071</strain>
    </source>
</reference>
<dbReference type="EMBL" id="LSDB01000029">
    <property type="protein sequence ID" value="KXB57877.1"/>
    <property type="molecule type" value="Genomic_DNA"/>
</dbReference>
<keyword evidence="8" id="KW-0408">Iron</keyword>
<dbReference type="Proteomes" id="UP000070467">
    <property type="component" value="Unassembled WGS sequence"/>
</dbReference>
<evidence type="ECO:0000256" key="5">
    <source>
        <dbReference type="ARBA" id="ARBA00022475"/>
    </source>
</evidence>
<proteinExistence type="inferred from homology"/>
<dbReference type="InterPro" id="IPR000522">
    <property type="entry name" value="ABC_transptr_permease_BtuC"/>
</dbReference>
<evidence type="ECO:0000256" key="2">
    <source>
        <dbReference type="ARBA" id="ARBA00007935"/>
    </source>
</evidence>
<feature type="transmembrane region" description="Helical" evidence="13">
    <location>
        <begin position="112"/>
        <end position="133"/>
    </location>
</feature>
<evidence type="ECO:0000256" key="6">
    <source>
        <dbReference type="ARBA" id="ARBA00022692"/>
    </source>
</evidence>
<comment type="similarity">
    <text evidence="2">Belongs to the binding-protein-dependent transport system permease family. FecCD subfamily.</text>
</comment>
<feature type="transmembrane region" description="Helical" evidence="13">
    <location>
        <begin position="140"/>
        <end position="163"/>
    </location>
</feature>
<comment type="caution">
    <text evidence="14">The sequence shown here is derived from an EMBL/GenBank/DDBJ whole genome shotgun (WGS) entry which is preliminary data.</text>
</comment>
<dbReference type="PANTHER" id="PTHR30472">
    <property type="entry name" value="FERRIC ENTEROBACTIN TRANSPORT SYSTEM PERMEASE PROTEIN"/>
    <property type="match status" value="1"/>
</dbReference>
<feature type="transmembrane region" description="Helical" evidence="13">
    <location>
        <begin position="7"/>
        <end position="29"/>
    </location>
</feature>
<evidence type="ECO:0000256" key="4">
    <source>
        <dbReference type="ARBA" id="ARBA00022448"/>
    </source>
</evidence>
<dbReference type="CDD" id="cd06550">
    <property type="entry name" value="TM_ABC_iron-siderophores_like"/>
    <property type="match status" value="1"/>
</dbReference>
<keyword evidence="9 13" id="KW-0472">Membrane</keyword>
<feature type="transmembrane region" description="Helical" evidence="13">
    <location>
        <begin position="183"/>
        <end position="209"/>
    </location>
</feature>
<evidence type="ECO:0000256" key="1">
    <source>
        <dbReference type="ARBA" id="ARBA00004651"/>
    </source>
</evidence>
<evidence type="ECO:0000256" key="13">
    <source>
        <dbReference type="SAM" id="Phobius"/>
    </source>
</evidence>
<feature type="transmembrane region" description="Helical" evidence="13">
    <location>
        <begin position="296"/>
        <end position="314"/>
    </location>
</feature>
<evidence type="ECO:0000256" key="10">
    <source>
        <dbReference type="ARBA" id="ARBA00025320"/>
    </source>
</evidence>
<evidence type="ECO:0000313" key="15">
    <source>
        <dbReference type="Proteomes" id="UP000070467"/>
    </source>
</evidence>
<gene>
    <name evidence="14" type="ORF">HMPREF1871_00733</name>
</gene>
<keyword evidence="6 13" id="KW-0812">Transmembrane</keyword>
<keyword evidence="7 13" id="KW-1133">Transmembrane helix</keyword>
<evidence type="ECO:0000256" key="9">
    <source>
        <dbReference type="ARBA" id="ARBA00023136"/>
    </source>
</evidence>
<evidence type="ECO:0000313" key="14">
    <source>
        <dbReference type="EMBL" id="KXB57877.1"/>
    </source>
</evidence>